<gene>
    <name evidence="2" type="ORF">FLAG1_09973</name>
</gene>
<feature type="compositionally biased region" description="Polar residues" evidence="1">
    <location>
        <begin position="56"/>
        <end position="67"/>
    </location>
</feature>
<reference evidence="2 3" key="1">
    <citation type="submission" date="2015-04" db="EMBL/GenBank/DDBJ databases">
        <title>The draft genome sequence of Fusarium langsethiae, a T-2/HT-2 mycotoxin producer.</title>
        <authorList>
            <person name="Lysoe E."/>
            <person name="Divon H.H."/>
            <person name="Terzi V."/>
            <person name="Orru L."/>
            <person name="Lamontanara A."/>
            <person name="Kolseth A.-K."/>
            <person name="Frandsen R.J."/>
            <person name="Nielsen K."/>
            <person name="Thrane U."/>
        </authorList>
    </citation>
    <scope>NUCLEOTIDE SEQUENCE [LARGE SCALE GENOMIC DNA]</scope>
    <source>
        <strain evidence="2 3">Fl201059</strain>
    </source>
</reference>
<feature type="compositionally biased region" description="Basic and acidic residues" evidence="1">
    <location>
        <begin position="39"/>
        <end position="49"/>
    </location>
</feature>
<dbReference type="AlphaFoldDB" id="A0A0N0V572"/>
<proteinExistence type="predicted"/>
<keyword evidence="3" id="KW-1185">Reference proteome</keyword>
<feature type="compositionally biased region" description="Basic and acidic residues" evidence="1">
    <location>
        <begin position="10"/>
        <end position="22"/>
    </location>
</feature>
<evidence type="ECO:0000313" key="3">
    <source>
        <dbReference type="Proteomes" id="UP000037904"/>
    </source>
</evidence>
<dbReference type="EMBL" id="JXCE01000454">
    <property type="protein sequence ID" value="KPA37224.1"/>
    <property type="molecule type" value="Genomic_DNA"/>
</dbReference>
<evidence type="ECO:0000256" key="1">
    <source>
        <dbReference type="SAM" id="MobiDB-lite"/>
    </source>
</evidence>
<accession>A0A0N0V572</accession>
<comment type="caution">
    <text evidence="2">The sequence shown here is derived from an EMBL/GenBank/DDBJ whole genome shotgun (WGS) entry which is preliminary data.</text>
</comment>
<feature type="region of interest" description="Disordered" evidence="1">
    <location>
        <begin position="1"/>
        <end position="74"/>
    </location>
</feature>
<dbReference type="Proteomes" id="UP000037904">
    <property type="component" value="Unassembled WGS sequence"/>
</dbReference>
<name>A0A0N0V572_FUSLA</name>
<organism evidence="2 3">
    <name type="scientific">Fusarium langsethiae</name>
    <dbReference type="NCBI Taxonomy" id="179993"/>
    <lineage>
        <taxon>Eukaryota</taxon>
        <taxon>Fungi</taxon>
        <taxon>Dikarya</taxon>
        <taxon>Ascomycota</taxon>
        <taxon>Pezizomycotina</taxon>
        <taxon>Sordariomycetes</taxon>
        <taxon>Hypocreomycetidae</taxon>
        <taxon>Hypocreales</taxon>
        <taxon>Nectriaceae</taxon>
        <taxon>Fusarium</taxon>
    </lineage>
</organism>
<evidence type="ECO:0000313" key="2">
    <source>
        <dbReference type="EMBL" id="KPA37224.1"/>
    </source>
</evidence>
<protein>
    <submittedName>
        <fullName evidence="2">Uncharacterized protein</fullName>
    </submittedName>
</protein>
<sequence length="265" mass="29125">MVAASSSHPTTEEPIRSMEEQCLRTQAVVADTARSKRRRQDEPPRRYDGDSPLSPPDSTLRTINNSRGDLPHTDRMHTYADSCLPEELGQLVTGASIQELESVFPEYISGAIRRDHSVDGDRMSAAITMNFPPRSIGDVACIMTLVVEPNKVERLAMLLFGAHLESDGGSREVVLQGGTRVRPHPQFLLQGSPSKAISEVFGLETAAAIAAAPYRKQEILMGTWATRCVTMTIYVEAHEPALINLNLGLKQGFKIHDKLYTSGEI</sequence>